<dbReference type="Gene3D" id="1.10.510.10">
    <property type="entry name" value="Transferase(Phosphotransferase) domain 1"/>
    <property type="match status" value="1"/>
</dbReference>
<evidence type="ECO:0000313" key="8">
    <source>
        <dbReference type="EMBL" id="GFH49848.1"/>
    </source>
</evidence>
<keyword evidence="5" id="KW-0175">Coiled coil</keyword>
<dbReference type="InterPro" id="IPR050660">
    <property type="entry name" value="NEK_Ser/Thr_kinase"/>
</dbReference>
<feature type="coiled-coil region" evidence="5">
    <location>
        <begin position="782"/>
        <end position="809"/>
    </location>
</feature>
<evidence type="ECO:0000259" key="7">
    <source>
        <dbReference type="PROSITE" id="PS50011"/>
    </source>
</evidence>
<dbReference type="AlphaFoldDB" id="A0AAD3H4L7"/>
<dbReference type="PROSITE" id="PS50011">
    <property type="entry name" value="PROTEIN_KINASE_DOM"/>
    <property type="match status" value="1"/>
</dbReference>
<evidence type="ECO:0000256" key="1">
    <source>
        <dbReference type="ARBA" id="ARBA00022679"/>
    </source>
</evidence>
<dbReference type="GO" id="GO:0005524">
    <property type="term" value="F:ATP binding"/>
    <property type="evidence" value="ECO:0007669"/>
    <property type="project" value="UniProtKB-KW"/>
</dbReference>
<dbReference type="InterPro" id="IPR000719">
    <property type="entry name" value="Prot_kinase_dom"/>
</dbReference>
<keyword evidence="3" id="KW-0418">Kinase</keyword>
<dbReference type="InterPro" id="IPR011009">
    <property type="entry name" value="Kinase-like_dom_sf"/>
</dbReference>
<accession>A0AAD3H4L7</accession>
<dbReference type="SMART" id="SM00220">
    <property type="entry name" value="S_TKc"/>
    <property type="match status" value="1"/>
</dbReference>
<feature type="region of interest" description="Disordered" evidence="6">
    <location>
        <begin position="682"/>
        <end position="707"/>
    </location>
</feature>
<feature type="compositionally biased region" description="Basic and acidic residues" evidence="6">
    <location>
        <begin position="22"/>
        <end position="41"/>
    </location>
</feature>
<feature type="compositionally biased region" description="Basic and acidic residues" evidence="6">
    <location>
        <begin position="687"/>
        <end position="697"/>
    </location>
</feature>
<evidence type="ECO:0000313" key="9">
    <source>
        <dbReference type="Proteomes" id="UP001054902"/>
    </source>
</evidence>
<gene>
    <name evidence="8" type="ORF">CTEN210_06324</name>
</gene>
<dbReference type="PANTHER" id="PTHR43671:SF85">
    <property type="entry name" value="KINASE, PUTATIVE-RELATED"/>
    <property type="match status" value="1"/>
</dbReference>
<dbReference type="SUPFAM" id="SSF56112">
    <property type="entry name" value="Protein kinase-like (PK-like)"/>
    <property type="match status" value="1"/>
</dbReference>
<dbReference type="Gene3D" id="3.30.200.20">
    <property type="entry name" value="Phosphorylase Kinase, domain 1"/>
    <property type="match status" value="1"/>
</dbReference>
<organism evidence="8 9">
    <name type="scientific">Chaetoceros tenuissimus</name>
    <dbReference type="NCBI Taxonomy" id="426638"/>
    <lineage>
        <taxon>Eukaryota</taxon>
        <taxon>Sar</taxon>
        <taxon>Stramenopiles</taxon>
        <taxon>Ochrophyta</taxon>
        <taxon>Bacillariophyta</taxon>
        <taxon>Coscinodiscophyceae</taxon>
        <taxon>Chaetocerotophycidae</taxon>
        <taxon>Chaetocerotales</taxon>
        <taxon>Chaetocerotaceae</taxon>
        <taxon>Chaetoceros</taxon>
    </lineage>
</organism>
<keyword evidence="1" id="KW-0808">Transferase</keyword>
<keyword evidence="9" id="KW-1185">Reference proteome</keyword>
<name>A0AAD3H4L7_9STRA</name>
<feature type="compositionally biased region" description="Polar residues" evidence="6">
    <location>
        <begin position="9"/>
        <end position="20"/>
    </location>
</feature>
<feature type="region of interest" description="Disordered" evidence="6">
    <location>
        <begin position="568"/>
        <end position="593"/>
    </location>
</feature>
<dbReference type="Pfam" id="PF00069">
    <property type="entry name" value="Pkinase"/>
    <property type="match status" value="1"/>
</dbReference>
<feature type="compositionally biased region" description="Low complexity" evidence="6">
    <location>
        <begin position="568"/>
        <end position="577"/>
    </location>
</feature>
<keyword evidence="4" id="KW-0067">ATP-binding</keyword>
<feature type="region of interest" description="Disordered" evidence="6">
    <location>
        <begin position="1"/>
        <end position="41"/>
    </location>
</feature>
<dbReference type="PANTHER" id="PTHR43671">
    <property type="entry name" value="SERINE/THREONINE-PROTEIN KINASE NEK"/>
    <property type="match status" value="1"/>
</dbReference>
<dbReference type="GO" id="GO:0004674">
    <property type="term" value="F:protein serine/threonine kinase activity"/>
    <property type="evidence" value="ECO:0007669"/>
    <property type="project" value="TreeGrafter"/>
</dbReference>
<keyword evidence="2" id="KW-0547">Nucleotide-binding</keyword>
<evidence type="ECO:0000256" key="2">
    <source>
        <dbReference type="ARBA" id="ARBA00022741"/>
    </source>
</evidence>
<evidence type="ECO:0000256" key="4">
    <source>
        <dbReference type="ARBA" id="ARBA00022840"/>
    </source>
</evidence>
<dbReference type="EMBL" id="BLLK01000038">
    <property type="protein sequence ID" value="GFH49848.1"/>
    <property type="molecule type" value="Genomic_DNA"/>
</dbReference>
<comment type="caution">
    <text evidence="8">The sequence shown here is derived from an EMBL/GenBank/DDBJ whole genome shotgun (WGS) entry which is preliminary data.</text>
</comment>
<evidence type="ECO:0000256" key="6">
    <source>
        <dbReference type="SAM" id="MobiDB-lite"/>
    </source>
</evidence>
<dbReference type="Proteomes" id="UP001054902">
    <property type="component" value="Unassembled WGS sequence"/>
</dbReference>
<protein>
    <recommendedName>
        <fullName evidence="7">Protein kinase domain-containing protein</fullName>
    </recommendedName>
</protein>
<feature type="domain" description="Protein kinase" evidence="7">
    <location>
        <begin position="77"/>
        <end position="412"/>
    </location>
</feature>
<proteinExistence type="predicted"/>
<reference evidence="8 9" key="1">
    <citation type="journal article" date="2021" name="Sci. Rep.">
        <title>The genome of the diatom Chaetoceros tenuissimus carries an ancient integrated fragment of an extant virus.</title>
        <authorList>
            <person name="Hongo Y."/>
            <person name="Kimura K."/>
            <person name="Takaki Y."/>
            <person name="Yoshida Y."/>
            <person name="Baba S."/>
            <person name="Kobayashi G."/>
            <person name="Nagasaki K."/>
            <person name="Hano T."/>
            <person name="Tomaru Y."/>
        </authorList>
    </citation>
    <scope>NUCLEOTIDE SEQUENCE [LARGE SCALE GENOMIC DNA]</scope>
    <source>
        <strain evidence="8 9">NIES-3715</strain>
    </source>
</reference>
<sequence>MREKKKSIETSANDMTSARVKNQKEMVGDNGRDKKTLARERSTRVLNRLRSNSSLFGDDVKEGRRSSVSTIVSDKDMTIGNQVGKGSFAEVLIVLGVSEQFEALSSSQEDGTEIRILSNATAATSNSSLQDEESSTLVIKRVRDDLNEKNKISSTLDLLTESEFLAHLSHPHVVKLICTGGTMGSPCFFNVMERIPHTLASTIRLMRNENSMLKFDIIGDKKRYWNSMRSDYKQYVESYKNNIGKRQLRIIQQLGSAIQYLHEHRIIHRDLKPENIGIDDEGNVKLYDFGIAKELKEEDLVRDGQFKATGLVGTLRYMAPEVLNALPYGKAADIYSFTLVIWHLLSLETPFLGLHGKKKICDTYKNIHKKGKIPKLKRDWSRELRSIIARGWNMDPLKRPSSQDLCSIMTKLSVDDVKVIFNCLFENKSPPERLRFKIVVVGSNGMKLSPPSFKFEDGLYVLLKPLKKVNGRDITCNEPEKDLRIPSNLTSYVFHDQPEENCPWSLSGPQYPKPTALQQRYCYPRGDPDYSSQKGGSLWTCYKEDGAEDFEFRILHVYFSAKRAGNKLPTKKAAASPPKKKQRKVKLESPPTVAPTLSISSDQSMQAMPPLQTPHIHSFESFGSAYNDSPLSFDVATSPIKDKSFAQILHNSSSIDTESEPLSTPSRNFFDIQTEFEKANGIIRYNTPERKKKEDSKPPPSPKKTVLVRSVPPAYYPRHTPSYYDISSPDSGENYPRHWPHRYYRAARPHFPRYHSHPSQYPVQQKTVESPASDHTCDVDIKIELQNIREKLDQRIKSAKDSEQESMKEQVWEWATKLKEDDKFGMSDKNHTVDKV</sequence>
<evidence type="ECO:0000256" key="3">
    <source>
        <dbReference type="ARBA" id="ARBA00022777"/>
    </source>
</evidence>
<evidence type="ECO:0000256" key="5">
    <source>
        <dbReference type="SAM" id="Coils"/>
    </source>
</evidence>